<feature type="non-terminal residue" evidence="1">
    <location>
        <position position="90"/>
    </location>
</feature>
<sequence length="90" mass="10347">MNRFNILCTFLFISIFIIGFVTPVSGHAVYMDVTQNVEIEVFGYHSETDIFSNENIVVYAIDENGEELLYIEDTLDEDGLYTFTPKDGYE</sequence>
<gene>
    <name evidence="1" type="ORF">D5R95_04265</name>
</gene>
<reference evidence="1 2" key="1">
    <citation type="submission" date="2018-08" db="EMBL/GenBank/DDBJ databases">
        <title>The metabolism and importance of syntrophic acetate oxidation coupled to methane or sulfide production in haloalkaline environments.</title>
        <authorList>
            <person name="Timmers P.H.A."/>
            <person name="Vavourakis C.D."/>
            <person name="Sorokin D.Y."/>
            <person name="Sinninghe Damste J.S."/>
            <person name="Muyzer G."/>
            <person name="Stams A.J.M."/>
            <person name="Plugge C.M."/>
        </authorList>
    </citation>
    <scope>NUCLEOTIDE SEQUENCE [LARGE SCALE GENOMIC DNA]</scope>
    <source>
        <strain evidence="1">MSAO_Arc3</strain>
    </source>
</reference>
<dbReference type="AlphaFoldDB" id="A0A3R7VTL9"/>
<proteinExistence type="predicted"/>
<protein>
    <submittedName>
        <fullName evidence="1">Uncharacterized protein</fullName>
    </submittedName>
</protein>
<organism evidence="1 2">
    <name type="scientific">Methanosalsum natronophilum</name>
    <dbReference type="NCBI Taxonomy" id="768733"/>
    <lineage>
        <taxon>Archaea</taxon>
        <taxon>Methanobacteriati</taxon>
        <taxon>Methanobacteriota</taxon>
        <taxon>Stenosarchaea group</taxon>
        <taxon>Methanomicrobia</taxon>
        <taxon>Methanosarcinales</taxon>
        <taxon>Methanosarcinaceae</taxon>
        <taxon>Methanosalsum</taxon>
    </lineage>
</organism>
<evidence type="ECO:0000313" key="2">
    <source>
        <dbReference type="Proteomes" id="UP000284763"/>
    </source>
</evidence>
<dbReference type="Proteomes" id="UP000284763">
    <property type="component" value="Unassembled WGS sequence"/>
</dbReference>
<accession>A0A3R7VTL9</accession>
<name>A0A3R7VTL9_9EURY</name>
<dbReference type="EMBL" id="QZAB01000280">
    <property type="protein sequence ID" value="RQD85861.1"/>
    <property type="molecule type" value="Genomic_DNA"/>
</dbReference>
<comment type="caution">
    <text evidence="1">The sequence shown here is derived from an EMBL/GenBank/DDBJ whole genome shotgun (WGS) entry which is preliminary data.</text>
</comment>
<evidence type="ECO:0000313" key="1">
    <source>
        <dbReference type="EMBL" id="RQD85861.1"/>
    </source>
</evidence>